<sequence length="615" mass="67260">MRQTLQRLTCTNPTRSVSESIHGQVVQGSANATVNSSLLLRPPHFPDLSSGLLISCSLSSMERSRSRKRHRTDRPSPPEDSLTKGAKKRRTDGSPPHVDHPPEQPKPGQPAEADSHWQYPPEFWDRLSQIPLVHGAIEELDRRSCVRPSYPSPSTESVKDFTPAAAARELARFARHGGPDLCNLRGYPPPPSSVQPVDAMSSPPRSRATKSTNPTTLPVTSKTTTTKKSTTPYNRAFEQHLTDHAIHPTWRSRKPDLKDTKAALAVSRRSLSPSRFSISMFETFQGHNDRAKDENDVKAHVIPIIMGPTQHDHPMAMGTLFGNLEPLTDGTLAPANPDIYYGTYPEELDRSIRGELAKIIIPSTMQDKPLAPNLFLEIKGPNGSTAVAARQARYDGALGARAMHALQNYGKGELEFDGNAYAFSSTYHDGTLKIYTHHITAPSAPDLRPEYHMTQVNTWAMTGNIDDFCRGATAFRNARDLAKQHRDRFIQGANTRASQARTAAAKADIIATEATIATQADTALLKKGQISRHHAGNGSHYPCTGDDPQEPSPGASPRASREPGDDPSMSFNSSFTSGFSGSKRSRQSLSPPSRSSGSRGSKTRTRPSANRRTAQ</sequence>
<dbReference type="InterPro" id="IPR057684">
    <property type="entry name" value="DUF7924"/>
</dbReference>
<feature type="compositionally biased region" description="Low complexity" evidence="1">
    <location>
        <begin position="568"/>
        <end position="600"/>
    </location>
</feature>
<evidence type="ECO:0000313" key="4">
    <source>
        <dbReference type="Proteomes" id="UP001642720"/>
    </source>
</evidence>
<reference evidence="3 4" key="1">
    <citation type="submission" date="2018-01" db="EMBL/GenBank/DDBJ databases">
        <title>Genome characterization of the sugarcane-associated fungus Trichoderma ghanense CCMA-1212 and their application in lignocelulose bioconversion.</title>
        <authorList>
            <person name="Steindorff A.S."/>
            <person name="Mendes T.D."/>
            <person name="Vilela E.S.D."/>
            <person name="Rodrigues D.S."/>
            <person name="Formighieri E.F."/>
            <person name="Melo I.S."/>
            <person name="Favaro L.C.L."/>
        </authorList>
    </citation>
    <scope>NUCLEOTIDE SEQUENCE [LARGE SCALE GENOMIC DNA]</scope>
    <source>
        <strain evidence="3 4">CCMA-1212</strain>
    </source>
</reference>
<evidence type="ECO:0000256" key="1">
    <source>
        <dbReference type="SAM" id="MobiDB-lite"/>
    </source>
</evidence>
<organism evidence="3 4">
    <name type="scientific">Trichoderma ghanense</name>
    <dbReference type="NCBI Taxonomy" id="65468"/>
    <lineage>
        <taxon>Eukaryota</taxon>
        <taxon>Fungi</taxon>
        <taxon>Dikarya</taxon>
        <taxon>Ascomycota</taxon>
        <taxon>Pezizomycotina</taxon>
        <taxon>Sordariomycetes</taxon>
        <taxon>Hypocreomycetidae</taxon>
        <taxon>Hypocreales</taxon>
        <taxon>Hypocreaceae</taxon>
        <taxon>Trichoderma</taxon>
    </lineage>
</organism>
<feature type="region of interest" description="Disordered" evidence="1">
    <location>
        <begin position="187"/>
        <end position="229"/>
    </location>
</feature>
<feature type="domain" description="DUF7924" evidence="2">
    <location>
        <begin position="335"/>
        <end position="478"/>
    </location>
</feature>
<feature type="region of interest" description="Disordered" evidence="1">
    <location>
        <begin position="60"/>
        <end position="116"/>
    </location>
</feature>
<dbReference type="Proteomes" id="UP001642720">
    <property type="component" value="Unassembled WGS sequence"/>
</dbReference>
<dbReference type="GeneID" id="300578664"/>
<evidence type="ECO:0000313" key="3">
    <source>
        <dbReference type="EMBL" id="TFB01190.1"/>
    </source>
</evidence>
<dbReference type="Pfam" id="PF25545">
    <property type="entry name" value="DUF7924"/>
    <property type="match status" value="1"/>
</dbReference>
<gene>
    <name evidence="3" type="ORF">CCMA1212_007032</name>
</gene>
<protein>
    <recommendedName>
        <fullName evidence="2">DUF7924 domain-containing protein</fullName>
    </recommendedName>
</protein>
<dbReference type="EMBL" id="PPTA01000009">
    <property type="protein sequence ID" value="TFB01190.1"/>
    <property type="molecule type" value="Genomic_DNA"/>
</dbReference>
<feature type="region of interest" description="Disordered" evidence="1">
    <location>
        <begin position="530"/>
        <end position="615"/>
    </location>
</feature>
<comment type="caution">
    <text evidence="3">The sequence shown here is derived from an EMBL/GenBank/DDBJ whole genome shotgun (WGS) entry which is preliminary data.</text>
</comment>
<feature type="compositionally biased region" description="Low complexity" evidence="1">
    <location>
        <begin position="212"/>
        <end position="229"/>
    </location>
</feature>
<proteinExistence type="predicted"/>
<accession>A0ABY2GYZ9</accession>
<dbReference type="RefSeq" id="XP_073557391.1">
    <property type="nucleotide sequence ID" value="XM_073704214.1"/>
</dbReference>
<name>A0ABY2GYZ9_9HYPO</name>
<keyword evidence="4" id="KW-1185">Reference proteome</keyword>
<evidence type="ECO:0000259" key="2">
    <source>
        <dbReference type="Pfam" id="PF25545"/>
    </source>
</evidence>